<accession>A0AAE1J482</accession>
<sequence length="291" mass="32713">MRARRCPGPIQQGTAITDSLMPKPQTHPSGSPSCCWKGEVVVMGYNGWFKDMGKPDNKSSALLTAEALRHSVDAIPRLTQRSQLTRTVFPQAIMDVKVPFNGPVHIKRNYRRAKHGISIEEVTVLRVIVIERMKDWRQCIRLSRQKLTSAVSLRLLLTTNPRQVAARSARSTRLTTGSATNATRTFRAERPLTSTDSKHPSPYVCVFHYANCNTRFDAKKKWKCHVSTRHLSLEYWVCAEGMCADERQSSHQRYAGPATPYHAAGHCDPGTLSQRAGWASNVRILPFSTTR</sequence>
<reference evidence="2" key="1">
    <citation type="submission" date="2023-11" db="EMBL/GenBank/DDBJ databases">
        <title>The genome sequences of three competitors of mushroom-forming fungi.</title>
        <authorList>
            <person name="Beijen E."/>
            <person name="Ohm R.A."/>
        </authorList>
    </citation>
    <scope>NUCLEOTIDE SEQUENCE</scope>
    <source>
        <strain evidence="2">CBS 100526</strain>
    </source>
</reference>
<evidence type="ECO:0000313" key="2">
    <source>
        <dbReference type="EMBL" id="KAK4071015.1"/>
    </source>
</evidence>
<dbReference type="GeneID" id="87920905"/>
<organism evidence="2 3">
    <name type="scientific">Trichoderma aggressivum f. europaeum</name>
    <dbReference type="NCBI Taxonomy" id="173218"/>
    <lineage>
        <taxon>Eukaryota</taxon>
        <taxon>Fungi</taxon>
        <taxon>Dikarya</taxon>
        <taxon>Ascomycota</taxon>
        <taxon>Pezizomycotina</taxon>
        <taxon>Sordariomycetes</taxon>
        <taxon>Hypocreomycetidae</taxon>
        <taxon>Hypocreales</taxon>
        <taxon>Hypocreaceae</taxon>
        <taxon>Trichoderma</taxon>
    </lineage>
</organism>
<dbReference type="AlphaFoldDB" id="A0AAE1J482"/>
<feature type="region of interest" description="Disordered" evidence="1">
    <location>
        <begin position="1"/>
        <end position="32"/>
    </location>
</feature>
<evidence type="ECO:0000256" key="1">
    <source>
        <dbReference type="SAM" id="MobiDB-lite"/>
    </source>
</evidence>
<protein>
    <recommendedName>
        <fullName evidence="4">C2H2-type domain-containing protein</fullName>
    </recommendedName>
</protein>
<dbReference type="EMBL" id="JAWRVG010000025">
    <property type="protein sequence ID" value="KAK4071015.1"/>
    <property type="molecule type" value="Genomic_DNA"/>
</dbReference>
<evidence type="ECO:0000313" key="3">
    <source>
        <dbReference type="Proteomes" id="UP001273209"/>
    </source>
</evidence>
<gene>
    <name evidence="2" type="ORF">Triagg1_6382</name>
</gene>
<evidence type="ECO:0008006" key="4">
    <source>
        <dbReference type="Google" id="ProtNLM"/>
    </source>
</evidence>
<dbReference type="Proteomes" id="UP001273209">
    <property type="component" value="Unassembled WGS sequence"/>
</dbReference>
<keyword evidence="3" id="KW-1185">Reference proteome</keyword>
<comment type="caution">
    <text evidence="2">The sequence shown here is derived from an EMBL/GenBank/DDBJ whole genome shotgun (WGS) entry which is preliminary data.</text>
</comment>
<dbReference type="RefSeq" id="XP_062754635.1">
    <property type="nucleotide sequence ID" value="XM_062901000.1"/>
</dbReference>
<name>A0AAE1J482_9HYPO</name>
<proteinExistence type="predicted"/>